<evidence type="ECO:0000313" key="2">
    <source>
        <dbReference type="Proteomes" id="UP000035063"/>
    </source>
</evidence>
<proteinExistence type="predicted"/>
<gene>
    <name evidence="1" type="ORF">BBBF_1784</name>
</gene>
<organism evidence="1 2">
    <name type="scientific">Bifidobacterium bifidum ATCC 29521 = JCM 1255 = DSM 20456</name>
    <dbReference type="NCBI Taxonomy" id="500634"/>
    <lineage>
        <taxon>Bacteria</taxon>
        <taxon>Bacillati</taxon>
        <taxon>Actinomycetota</taxon>
        <taxon>Actinomycetes</taxon>
        <taxon>Bifidobacteriales</taxon>
        <taxon>Bifidobacteriaceae</taxon>
        <taxon>Bifidobacterium</taxon>
    </lineage>
</organism>
<reference evidence="1 2" key="1">
    <citation type="submission" date="2012-02" db="EMBL/GenBank/DDBJ databases">
        <title>Complete genome sequence of Bifidobacterium bifidum JCM 1255.</title>
        <authorList>
            <person name="Toh H."/>
            <person name="Oshima K."/>
            <person name="Morita H."/>
            <person name="Hattori M."/>
        </authorList>
    </citation>
    <scope>NUCLEOTIDE SEQUENCE [LARGE SCALE GENOMIC DNA]</scope>
    <source>
        <strain evidence="1 2">JCM 1255</strain>
    </source>
</reference>
<keyword evidence="2" id="KW-1185">Reference proteome</keyword>
<dbReference type="EMBL" id="AP012323">
    <property type="protein sequence ID" value="BAQ98991.1"/>
    <property type="molecule type" value="Genomic_DNA"/>
</dbReference>
<name>A0ABN5UZE4_BIFBI</name>
<accession>A0ABN5UZE4</accession>
<protein>
    <recommendedName>
        <fullName evidence="3">Secreted protein</fullName>
    </recommendedName>
</protein>
<evidence type="ECO:0008006" key="3">
    <source>
        <dbReference type="Google" id="ProtNLM"/>
    </source>
</evidence>
<sequence>MRVCVSYVVFLLLRIGVRHRGGRHVCCDRSGDDGDVIVSAVNVRPCGDRRPCGAGGHVVRLRSRPLGPRFTVGQHARPLRTR</sequence>
<dbReference type="Proteomes" id="UP000035063">
    <property type="component" value="Chromosome"/>
</dbReference>
<reference evidence="2" key="2">
    <citation type="journal article" date="2015" name="J. Biotechnol.">
        <title>Complete genome sequence of Bifidobacterium bifidum JCM 1255(T) isolated from feces of a breast-fed infant.</title>
        <authorList>
            <person name="Morita H."/>
            <person name="Toh H."/>
            <person name="Oshima K."/>
            <person name="Nakano A."/>
            <person name="Shindo C."/>
            <person name="Komiya K."/>
            <person name="Arakawa K."/>
            <person name="Suda W."/>
            <person name="Honda K."/>
            <person name="Hattori M."/>
        </authorList>
    </citation>
    <scope>NUCLEOTIDE SEQUENCE [LARGE SCALE GENOMIC DNA]</scope>
    <source>
        <strain evidence="2">JCM 1255</strain>
    </source>
</reference>
<evidence type="ECO:0000313" key="1">
    <source>
        <dbReference type="EMBL" id="BAQ98991.1"/>
    </source>
</evidence>